<organism evidence="1 2">
    <name type="scientific">Pangasianodon gigas</name>
    <name type="common">Mekong giant catfish</name>
    <name type="synonym">Pangasius gigas</name>
    <dbReference type="NCBI Taxonomy" id="30993"/>
    <lineage>
        <taxon>Eukaryota</taxon>
        <taxon>Metazoa</taxon>
        <taxon>Chordata</taxon>
        <taxon>Craniata</taxon>
        <taxon>Vertebrata</taxon>
        <taxon>Euteleostomi</taxon>
        <taxon>Actinopterygii</taxon>
        <taxon>Neopterygii</taxon>
        <taxon>Teleostei</taxon>
        <taxon>Ostariophysi</taxon>
        <taxon>Siluriformes</taxon>
        <taxon>Pangasiidae</taxon>
        <taxon>Pangasianodon</taxon>
    </lineage>
</organism>
<sequence length="653" mass="73319">MDPSSVSRLVKPSSGTFKGRPPKQSHPSETVQMDRTENDNHGPSCNERTDNKKKGHCHVEVPDLCTIPETAAEKFSYGCPYCEAVFATKVHLQQHKLWNHSERVNMESKIAVTLEPVAELKAKSKLQKNPVKENSKKRMCGPCLRPMENSPSSPVFLKVKKTQETSQPSRNGECTDQRTEKKQQHSSQQHQEKGILLDGGDSESEGSSLPPTFPEEDPERMKHRRKQKTPKKFTGEQPSISGTFGLKGMNKVDEKLKVGRTKRPEGPPFNEGSQKKQLTLVPAKREPPCHSQAPALDSEAQDAILEHSEVSCSTCSIVTYKICPGFKKHLKICQKAPISEETELDCVKEEEKEQSPTDKTKSDLAHMKIKKRREEKMENKKDASVEAEEELLDLERTPSGRVRRRSAQVAVFHLQEIAEDELAKDWGTKRRIKDDLVPDIKRLNYTRPGLPTYNPETLDTWKNEVKEKGFICCPNSSCEAIYSSVSGLKAHLTSCIKGGVIVGKYTCLLCQKEFSSESGVKYHICKTHSQNWFRATGHVSNSKNKDSQSNKLQKDMKNEVPWKKRGRKPKERLAETASTREKTLSSSNGPSMNHQTPNPNTSPTPIQTSSQNPACTTPNNIPTPTDDINLTHNRDLQPPVKKRGKPKKAPLTE</sequence>
<evidence type="ECO:0000313" key="2">
    <source>
        <dbReference type="Proteomes" id="UP000829447"/>
    </source>
</evidence>
<reference evidence="1 2" key="1">
    <citation type="journal article" date="2022" name="bioRxiv">
        <title>An ancient truncated duplication of the anti-Mullerian hormone receptor type 2 gene is a potential conserved master sex determinant in the Pangasiidae catfish family.</title>
        <authorList>
            <person name="Wen M."/>
            <person name="Pan Q."/>
            <person name="Jouanno E."/>
            <person name="Montfort J."/>
            <person name="Zahm M."/>
            <person name="Cabau C."/>
            <person name="Klopp C."/>
            <person name="Iampietro C."/>
            <person name="Roques C."/>
            <person name="Bouchez O."/>
            <person name="Castinel A."/>
            <person name="Donnadieu C."/>
            <person name="Parrinello H."/>
            <person name="Poncet C."/>
            <person name="Belmonte E."/>
            <person name="Gautier V."/>
            <person name="Avarre J.-C."/>
            <person name="Dugue R."/>
            <person name="Gustiano R."/>
            <person name="Ha T.T.T."/>
            <person name="Campet M."/>
            <person name="Sriphairoj K."/>
            <person name="Ribolli J."/>
            <person name="de Almeida F.L."/>
            <person name="Desvignes T."/>
            <person name="Postlethwait J.H."/>
            <person name="Bucao C.F."/>
            <person name="Robinson-Rechavi M."/>
            <person name="Bobe J."/>
            <person name="Herpin A."/>
            <person name="Guiguen Y."/>
        </authorList>
    </citation>
    <scope>NUCLEOTIDE SEQUENCE [LARGE SCALE GENOMIC DNA]</scope>
    <source>
        <strain evidence="1">YG-Dec2019</strain>
    </source>
</reference>
<comment type="caution">
    <text evidence="1">The sequence shown here is derived from an EMBL/GenBank/DDBJ whole genome shotgun (WGS) entry which is preliminary data.</text>
</comment>
<dbReference type="Proteomes" id="UP000829447">
    <property type="component" value="Linkage Group LG16"/>
</dbReference>
<name>A0ACC5X8G6_PANGG</name>
<dbReference type="EMBL" id="CM040469">
    <property type="protein sequence ID" value="MCI4387566.1"/>
    <property type="molecule type" value="Genomic_DNA"/>
</dbReference>
<gene>
    <name evidence="1" type="ORF">PGIGA_G00075600</name>
</gene>
<keyword evidence="2" id="KW-1185">Reference proteome</keyword>
<protein>
    <submittedName>
        <fullName evidence="1">Uncharacterized protein</fullName>
    </submittedName>
</protein>
<proteinExistence type="predicted"/>
<accession>A0ACC5X8G6</accession>
<evidence type="ECO:0000313" key="1">
    <source>
        <dbReference type="EMBL" id="MCI4387566.1"/>
    </source>
</evidence>